<name>A0A3S3P2R3_9ACAR</name>
<feature type="region of interest" description="Disordered" evidence="3">
    <location>
        <begin position="576"/>
        <end position="608"/>
    </location>
</feature>
<evidence type="ECO:0000313" key="6">
    <source>
        <dbReference type="EMBL" id="RWS06816.1"/>
    </source>
</evidence>
<evidence type="ECO:0000256" key="2">
    <source>
        <dbReference type="SAM" id="Coils"/>
    </source>
</evidence>
<dbReference type="PROSITE" id="PS01159">
    <property type="entry name" value="WW_DOMAIN_1"/>
    <property type="match status" value="1"/>
</dbReference>
<dbReference type="InterPro" id="IPR036020">
    <property type="entry name" value="WW_dom_sf"/>
</dbReference>
<dbReference type="CDD" id="cd00201">
    <property type="entry name" value="WW"/>
    <property type="match status" value="3"/>
</dbReference>
<dbReference type="InterPro" id="IPR045148">
    <property type="entry name" value="TCRG1-like"/>
</dbReference>
<evidence type="ECO:0008006" key="8">
    <source>
        <dbReference type="Google" id="ProtNLM"/>
    </source>
</evidence>
<keyword evidence="2" id="KW-0175">Coiled coil</keyword>
<evidence type="ECO:0000256" key="1">
    <source>
        <dbReference type="ARBA" id="ARBA00022737"/>
    </source>
</evidence>
<dbReference type="InterPro" id="IPR002713">
    <property type="entry name" value="FF_domain"/>
</dbReference>
<feature type="region of interest" description="Disordered" evidence="3">
    <location>
        <begin position="244"/>
        <end position="286"/>
    </location>
</feature>
<dbReference type="Pfam" id="PF00397">
    <property type="entry name" value="WW"/>
    <property type="match status" value="1"/>
</dbReference>
<feature type="region of interest" description="Disordered" evidence="3">
    <location>
        <begin position="68"/>
        <end position="120"/>
    </location>
</feature>
<feature type="compositionally biased region" description="Polar residues" evidence="3">
    <location>
        <begin position="107"/>
        <end position="116"/>
    </location>
</feature>
<protein>
    <recommendedName>
        <fullName evidence="8">Transcription elongation regulator 1-like protein</fullName>
    </recommendedName>
</protein>
<feature type="domain" description="FF" evidence="5">
    <location>
        <begin position="521"/>
        <end position="576"/>
    </location>
</feature>
<feature type="compositionally biased region" description="Polar residues" evidence="3">
    <location>
        <begin position="68"/>
        <end position="87"/>
    </location>
</feature>
<evidence type="ECO:0000256" key="3">
    <source>
        <dbReference type="SAM" id="MobiDB-lite"/>
    </source>
</evidence>
<dbReference type="STRING" id="1965070.A0A3S3P2R3"/>
<dbReference type="SUPFAM" id="SSF51045">
    <property type="entry name" value="WW domain"/>
    <property type="match status" value="3"/>
</dbReference>
<evidence type="ECO:0000259" key="4">
    <source>
        <dbReference type="PROSITE" id="PS50020"/>
    </source>
</evidence>
<keyword evidence="1" id="KW-0677">Repeat</keyword>
<dbReference type="FunFam" id="1.10.10.440:FF:000001">
    <property type="entry name" value="Transcription elongation regulator 1 like"/>
    <property type="match status" value="1"/>
</dbReference>
<dbReference type="FunFam" id="1.10.10.440:FF:000006">
    <property type="entry name" value="Transcription elongation regulator 1 (CA150)"/>
    <property type="match status" value="1"/>
</dbReference>
<dbReference type="AlphaFoldDB" id="A0A3S3P2R3"/>
<dbReference type="InterPro" id="IPR036517">
    <property type="entry name" value="FF_domain_sf"/>
</dbReference>
<feature type="region of interest" description="Disordered" evidence="3">
    <location>
        <begin position="814"/>
        <end position="834"/>
    </location>
</feature>
<feature type="region of interest" description="Disordered" evidence="3">
    <location>
        <begin position="321"/>
        <end position="372"/>
    </location>
</feature>
<evidence type="ECO:0000259" key="5">
    <source>
        <dbReference type="PROSITE" id="PS51676"/>
    </source>
</evidence>
<dbReference type="Gene3D" id="2.20.70.10">
    <property type="match status" value="3"/>
</dbReference>
<dbReference type="InterPro" id="IPR001202">
    <property type="entry name" value="WW_dom"/>
</dbReference>
<proteinExistence type="predicted"/>
<dbReference type="SUPFAM" id="SSF81698">
    <property type="entry name" value="FF domain"/>
    <property type="match status" value="5"/>
</dbReference>
<feature type="compositionally biased region" description="Basic and acidic residues" evidence="3">
    <location>
        <begin position="341"/>
        <end position="353"/>
    </location>
</feature>
<feature type="domain" description="FF" evidence="5">
    <location>
        <begin position="747"/>
        <end position="813"/>
    </location>
</feature>
<feature type="coiled-coil region" evidence="2">
    <location>
        <begin position="502"/>
        <end position="534"/>
    </location>
</feature>
<dbReference type="PROSITE" id="PS51676">
    <property type="entry name" value="FF"/>
    <property type="match status" value="6"/>
</dbReference>
<dbReference type="EMBL" id="NCKU01003859">
    <property type="protein sequence ID" value="RWS06816.1"/>
    <property type="molecule type" value="Genomic_DNA"/>
</dbReference>
<dbReference type="SMART" id="SM00456">
    <property type="entry name" value="WW"/>
    <property type="match status" value="3"/>
</dbReference>
<feature type="domain" description="FF" evidence="5">
    <location>
        <begin position="388"/>
        <end position="441"/>
    </location>
</feature>
<feature type="domain" description="WW" evidence="4">
    <location>
        <begin position="287"/>
        <end position="316"/>
    </location>
</feature>
<dbReference type="PROSITE" id="PS50020">
    <property type="entry name" value="WW_DOMAIN_2"/>
    <property type="match status" value="3"/>
</dbReference>
<comment type="caution">
    <text evidence="6">The sequence shown here is derived from an EMBL/GenBank/DDBJ whole genome shotgun (WGS) entry which is preliminary data.</text>
</comment>
<dbReference type="SMART" id="SM00441">
    <property type="entry name" value="FF"/>
    <property type="match status" value="6"/>
</dbReference>
<accession>A0A3S3P2R3</accession>
<dbReference type="FunFam" id="1.10.10.440:FF:000008">
    <property type="entry name" value="Transcription elongation regulator 1 (CA150)"/>
    <property type="match status" value="1"/>
</dbReference>
<feature type="coiled-coil region" evidence="2">
    <location>
        <begin position="440"/>
        <end position="471"/>
    </location>
</feature>
<dbReference type="GO" id="GO:0003712">
    <property type="term" value="F:transcription coregulator activity"/>
    <property type="evidence" value="ECO:0007669"/>
    <property type="project" value="TreeGrafter"/>
</dbReference>
<dbReference type="InterPro" id="IPR057565">
    <property type="entry name" value="WW_TCRG1_3rd"/>
</dbReference>
<feature type="domain" description="FF" evidence="5">
    <location>
        <begin position="632"/>
        <end position="688"/>
    </location>
</feature>
<dbReference type="FunFam" id="2.20.70.10:FF:000049">
    <property type="entry name" value="Transcription elongation regulator 1-like"/>
    <property type="match status" value="1"/>
</dbReference>
<dbReference type="Pfam" id="PF01846">
    <property type="entry name" value="FF"/>
    <property type="match status" value="6"/>
</dbReference>
<feature type="compositionally biased region" description="Basic and acidic residues" evidence="3">
    <location>
        <begin position="581"/>
        <end position="608"/>
    </location>
</feature>
<feature type="domain" description="FF" evidence="5">
    <location>
        <begin position="690"/>
        <end position="746"/>
    </location>
</feature>
<reference evidence="6 7" key="1">
    <citation type="journal article" date="2018" name="Gigascience">
        <title>Genomes of trombidid mites reveal novel predicted allergens and laterally-transferred genes associated with secondary metabolism.</title>
        <authorList>
            <person name="Dong X."/>
            <person name="Chaisiri K."/>
            <person name="Xia D."/>
            <person name="Armstrong S.D."/>
            <person name="Fang Y."/>
            <person name="Donnelly M.J."/>
            <person name="Kadowaki T."/>
            <person name="McGarry J.W."/>
            <person name="Darby A.C."/>
            <person name="Makepeace B.L."/>
        </authorList>
    </citation>
    <scope>NUCLEOTIDE SEQUENCE [LARGE SCALE GENOMIC DNA]</scope>
    <source>
        <strain evidence="6">UoL-WK</strain>
    </source>
</reference>
<dbReference type="PANTHER" id="PTHR15377:SF3">
    <property type="entry name" value="WW DOMAIN-CONTAINING PROTEIN"/>
    <property type="match status" value="1"/>
</dbReference>
<dbReference type="OrthoDB" id="63972at2759"/>
<gene>
    <name evidence="6" type="ORF">B4U79_04823</name>
</gene>
<dbReference type="PANTHER" id="PTHR15377">
    <property type="entry name" value="TRANSCRIPTION ELONGATION REGULATOR 1"/>
    <property type="match status" value="1"/>
</dbReference>
<keyword evidence="7" id="KW-1185">Reference proteome</keyword>
<sequence>MHVVDMNNRPQFVNPLIAHNSNPTPVPMAEIPSELWVETKSADNKVYYYNAKTRETSWTKPENAKIITQEQLSQPTSIQQVNSTPTTDGPRVEEKGAEAPNRAGGDQPQQPVSQAPSLLGQPPFMAQPFAAGITPAAPLAAFAMQGAFTGAAGAPTLWGAQVPGITPNIDTRKQPLLLAVDPEIRMRAAEWMEYKTPDHKSYYYSTKTQQSVWDKPQAIIDLEEAIAKLQQEEAKKLEQIVKNGEVRSESKPEEKKEKPLEEKLNEKKPEQQRDKSKPVSNTPVPGTPWCVVWTGDNRVFFFNPSTRTSVWERPAELRNRPDVDKLVKNPPKLTEETTSQPEKRTPDPDEKIVKKPKKMDDEQEIEHKKDPATEAELLAAKQRETVPLEERIVMFRNMLIEKEVSAFSTWEKELHKIVFDPRYLLLTSKERKQVFDKYVKERAEEERREKRQRLKQQRDDFRKLLEESNLNSKSTFGEFTQKYSRDERFKSIEKMRDREGLFNDYISELRKKEKEEKAAQREKAKQEFLELLAEKTFIDRHSKWSDIKEKIRDDPRYKAFDSSTLREDTFKSYISQLPSKYDGEKNENEEDLKEREKQERIEASLREREKEVARELSTHLRERDKEREQHKRAEAIEHFNALLTDLIRNADISWRDAKKMLKKDHRWDVADSLDRDEREKLFNDHIDNLYKKKREKFRELLAETKEITLSSSWRDIRRIIKEDPRYPKFSSSERKCEREFREYMKDKLASAKSEFRDLLKETKIITFKSKKMIEESEQHLQDIIAILQNDKRYLVLDCIEDERRHLLMAYIDELDRKGPPPPPTASEPSRRVTK</sequence>
<dbReference type="Gene3D" id="1.10.10.440">
    <property type="entry name" value="FF domain"/>
    <property type="match status" value="6"/>
</dbReference>
<dbReference type="Proteomes" id="UP000285301">
    <property type="component" value="Unassembled WGS sequence"/>
</dbReference>
<dbReference type="Pfam" id="PF23517">
    <property type="entry name" value="WW_TCERG1"/>
    <property type="match status" value="1"/>
</dbReference>
<dbReference type="GO" id="GO:0005634">
    <property type="term" value="C:nucleus"/>
    <property type="evidence" value="ECO:0007669"/>
    <property type="project" value="TreeGrafter"/>
</dbReference>
<dbReference type="GO" id="GO:0070063">
    <property type="term" value="F:RNA polymerase binding"/>
    <property type="evidence" value="ECO:0007669"/>
    <property type="project" value="InterPro"/>
</dbReference>
<dbReference type="FunFam" id="1.10.10.440:FF:000005">
    <property type="entry name" value="Transcription elongation regulator 1 (CA150)"/>
    <property type="match status" value="1"/>
</dbReference>
<feature type="domain" description="WW" evidence="4">
    <location>
        <begin position="191"/>
        <end position="218"/>
    </location>
</feature>
<evidence type="ECO:0000313" key="7">
    <source>
        <dbReference type="Proteomes" id="UP000285301"/>
    </source>
</evidence>
<feature type="domain" description="FF" evidence="5">
    <location>
        <begin position="453"/>
        <end position="508"/>
    </location>
</feature>
<organism evidence="6 7">
    <name type="scientific">Dinothrombium tinctorium</name>
    <dbReference type="NCBI Taxonomy" id="1965070"/>
    <lineage>
        <taxon>Eukaryota</taxon>
        <taxon>Metazoa</taxon>
        <taxon>Ecdysozoa</taxon>
        <taxon>Arthropoda</taxon>
        <taxon>Chelicerata</taxon>
        <taxon>Arachnida</taxon>
        <taxon>Acari</taxon>
        <taxon>Acariformes</taxon>
        <taxon>Trombidiformes</taxon>
        <taxon>Prostigmata</taxon>
        <taxon>Anystina</taxon>
        <taxon>Parasitengona</taxon>
        <taxon>Trombidioidea</taxon>
        <taxon>Trombidiidae</taxon>
        <taxon>Dinothrombium</taxon>
    </lineage>
</organism>
<feature type="domain" description="WW" evidence="4">
    <location>
        <begin position="36"/>
        <end position="63"/>
    </location>
</feature>
<feature type="compositionally biased region" description="Basic and acidic residues" evidence="3">
    <location>
        <begin position="244"/>
        <end position="277"/>
    </location>
</feature>